<dbReference type="InterPro" id="IPR040611">
    <property type="entry name" value="AlkX_C"/>
</dbReference>
<sequence>MVNRFHDTAHRQMRDGILDAAAAEAVARGWKGLQMQSVAAASGVSRQTLYNTFTNKHGLAQALVLRLTEQFLDGVEQALNSHVEIYDQWVAAIRYTLDAAAADPLLKAVLTADGSDELLPLLTSEAGPVIRAARNRLSAVLRATRPDLNHDDITVATEAAARLAISHIVLPLHPTEQAAEQIAQLVDRFLAPDTRDSSPKAS</sequence>
<protein>
    <submittedName>
        <fullName evidence="6">TetR family transcriptional regulator</fullName>
    </submittedName>
</protein>
<dbReference type="InterPro" id="IPR009057">
    <property type="entry name" value="Homeodomain-like_sf"/>
</dbReference>
<evidence type="ECO:0000256" key="3">
    <source>
        <dbReference type="ARBA" id="ARBA00023163"/>
    </source>
</evidence>
<proteinExistence type="predicted"/>
<evidence type="ECO:0000256" key="1">
    <source>
        <dbReference type="ARBA" id="ARBA00023015"/>
    </source>
</evidence>
<keyword evidence="1" id="KW-0805">Transcription regulation</keyword>
<feature type="DNA-binding region" description="H-T-H motif" evidence="4">
    <location>
        <begin position="34"/>
        <end position="53"/>
    </location>
</feature>
<feature type="domain" description="HTH tetR-type" evidence="5">
    <location>
        <begin position="11"/>
        <end position="71"/>
    </location>
</feature>
<dbReference type="EMBL" id="BAAAJK010000008">
    <property type="protein sequence ID" value="GAA1388628.1"/>
    <property type="molecule type" value="Genomic_DNA"/>
</dbReference>
<dbReference type="PANTHER" id="PTHR30055:SF234">
    <property type="entry name" value="HTH-TYPE TRANSCRIPTIONAL REGULATOR BETI"/>
    <property type="match status" value="1"/>
</dbReference>
<accession>A0ABN1XUI7</accession>
<name>A0ABN1XUI7_9PSEU</name>
<gene>
    <name evidence="6" type="ORF">GCM10009613_26270</name>
</gene>
<evidence type="ECO:0000313" key="7">
    <source>
        <dbReference type="Proteomes" id="UP001501414"/>
    </source>
</evidence>
<evidence type="ECO:0000256" key="2">
    <source>
        <dbReference type="ARBA" id="ARBA00023125"/>
    </source>
</evidence>
<keyword evidence="2 4" id="KW-0238">DNA-binding</keyword>
<keyword evidence="3" id="KW-0804">Transcription</keyword>
<dbReference type="PRINTS" id="PR00455">
    <property type="entry name" value="HTHTETR"/>
</dbReference>
<dbReference type="Proteomes" id="UP001501414">
    <property type="component" value="Unassembled WGS sequence"/>
</dbReference>
<keyword evidence="7" id="KW-1185">Reference proteome</keyword>
<dbReference type="Pfam" id="PF00440">
    <property type="entry name" value="TetR_N"/>
    <property type="match status" value="1"/>
</dbReference>
<dbReference type="Pfam" id="PF18556">
    <property type="entry name" value="TetR_C_35"/>
    <property type="match status" value="1"/>
</dbReference>
<dbReference type="PANTHER" id="PTHR30055">
    <property type="entry name" value="HTH-TYPE TRANSCRIPTIONAL REGULATOR RUTR"/>
    <property type="match status" value="1"/>
</dbReference>
<dbReference type="PROSITE" id="PS50977">
    <property type="entry name" value="HTH_TETR_2"/>
    <property type="match status" value="1"/>
</dbReference>
<dbReference type="RefSeq" id="WP_344021977.1">
    <property type="nucleotide sequence ID" value="NZ_BAAAJK010000008.1"/>
</dbReference>
<dbReference type="SUPFAM" id="SSF46689">
    <property type="entry name" value="Homeodomain-like"/>
    <property type="match status" value="1"/>
</dbReference>
<evidence type="ECO:0000256" key="4">
    <source>
        <dbReference type="PROSITE-ProRule" id="PRU00335"/>
    </source>
</evidence>
<comment type="caution">
    <text evidence="6">The sequence shown here is derived from an EMBL/GenBank/DDBJ whole genome shotgun (WGS) entry which is preliminary data.</text>
</comment>
<evidence type="ECO:0000313" key="6">
    <source>
        <dbReference type="EMBL" id="GAA1388628.1"/>
    </source>
</evidence>
<dbReference type="InterPro" id="IPR001647">
    <property type="entry name" value="HTH_TetR"/>
</dbReference>
<evidence type="ECO:0000259" key="5">
    <source>
        <dbReference type="PROSITE" id="PS50977"/>
    </source>
</evidence>
<organism evidence="6 7">
    <name type="scientific">Pseudonocardia kongjuensis</name>
    <dbReference type="NCBI Taxonomy" id="102227"/>
    <lineage>
        <taxon>Bacteria</taxon>
        <taxon>Bacillati</taxon>
        <taxon>Actinomycetota</taxon>
        <taxon>Actinomycetes</taxon>
        <taxon>Pseudonocardiales</taxon>
        <taxon>Pseudonocardiaceae</taxon>
        <taxon>Pseudonocardia</taxon>
    </lineage>
</organism>
<dbReference type="InterPro" id="IPR050109">
    <property type="entry name" value="HTH-type_TetR-like_transc_reg"/>
</dbReference>
<reference evidence="6 7" key="1">
    <citation type="journal article" date="2019" name="Int. J. Syst. Evol. Microbiol.">
        <title>The Global Catalogue of Microorganisms (GCM) 10K type strain sequencing project: providing services to taxonomists for standard genome sequencing and annotation.</title>
        <authorList>
            <consortium name="The Broad Institute Genomics Platform"/>
            <consortium name="The Broad Institute Genome Sequencing Center for Infectious Disease"/>
            <person name="Wu L."/>
            <person name="Ma J."/>
        </authorList>
    </citation>
    <scope>NUCLEOTIDE SEQUENCE [LARGE SCALE GENOMIC DNA]</scope>
    <source>
        <strain evidence="6 7">JCM 11896</strain>
    </source>
</reference>
<dbReference type="Gene3D" id="1.10.357.10">
    <property type="entry name" value="Tetracycline Repressor, domain 2"/>
    <property type="match status" value="1"/>
</dbReference>